<keyword evidence="1 2" id="KW-0238">DNA-binding</keyword>
<dbReference type="GO" id="GO:0003700">
    <property type="term" value="F:DNA-binding transcription factor activity"/>
    <property type="evidence" value="ECO:0007669"/>
    <property type="project" value="TreeGrafter"/>
</dbReference>
<keyword evidence="5" id="KW-1185">Reference proteome</keyword>
<dbReference type="InterPro" id="IPR001647">
    <property type="entry name" value="HTH_TetR"/>
</dbReference>
<dbReference type="InterPro" id="IPR041583">
    <property type="entry name" value="TetR_C_31"/>
</dbReference>
<gene>
    <name evidence="4" type="ORF">BPSY_0365</name>
</gene>
<name>A0A087CJ20_9BIFI</name>
<dbReference type="Gene3D" id="1.10.357.10">
    <property type="entry name" value="Tetracycline Repressor, domain 2"/>
    <property type="match status" value="1"/>
</dbReference>
<organism evidence="4 5">
    <name type="scientific">Bifidobacterium psychraerophilum</name>
    <dbReference type="NCBI Taxonomy" id="218140"/>
    <lineage>
        <taxon>Bacteria</taxon>
        <taxon>Bacillati</taxon>
        <taxon>Actinomycetota</taxon>
        <taxon>Actinomycetes</taxon>
        <taxon>Bifidobacteriales</taxon>
        <taxon>Bifidobacteriaceae</taxon>
        <taxon>Bifidobacterium</taxon>
    </lineage>
</organism>
<dbReference type="PANTHER" id="PTHR30055:SF231">
    <property type="entry name" value="TRANSCRIPTIONAL REGULATORY PROTEIN (PROBABLY DEOR-FAMILY)-RELATED"/>
    <property type="match status" value="1"/>
</dbReference>
<dbReference type="InterPro" id="IPR050109">
    <property type="entry name" value="HTH-type_TetR-like_transc_reg"/>
</dbReference>
<dbReference type="Pfam" id="PF17940">
    <property type="entry name" value="TetR_C_31"/>
    <property type="match status" value="1"/>
</dbReference>
<dbReference type="STRING" id="218140.BPSY_0365"/>
<feature type="domain" description="HTH tetR-type" evidence="3">
    <location>
        <begin position="18"/>
        <end position="78"/>
    </location>
</feature>
<dbReference type="OrthoDB" id="6929199at2"/>
<comment type="caution">
    <text evidence="4">The sequence shown here is derived from an EMBL/GenBank/DDBJ whole genome shotgun (WGS) entry which is preliminary data.</text>
</comment>
<dbReference type="PANTHER" id="PTHR30055">
    <property type="entry name" value="HTH-TYPE TRANSCRIPTIONAL REGULATOR RUTR"/>
    <property type="match status" value="1"/>
</dbReference>
<dbReference type="PROSITE" id="PS50977">
    <property type="entry name" value="HTH_TETR_2"/>
    <property type="match status" value="1"/>
</dbReference>
<evidence type="ECO:0000313" key="4">
    <source>
        <dbReference type="EMBL" id="KFI83270.1"/>
    </source>
</evidence>
<dbReference type="GeneID" id="98299577"/>
<protein>
    <submittedName>
        <fullName evidence="4">TetR family transcriptional regulator</fullName>
    </submittedName>
</protein>
<dbReference type="AlphaFoldDB" id="A0A087CJ20"/>
<dbReference type="EMBL" id="JGZI01000007">
    <property type="protein sequence ID" value="KFI83270.1"/>
    <property type="molecule type" value="Genomic_DNA"/>
</dbReference>
<reference evidence="4 5" key="1">
    <citation type="submission" date="2014-03" db="EMBL/GenBank/DDBJ databases">
        <title>Genomics of Bifidobacteria.</title>
        <authorList>
            <person name="Ventura M."/>
            <person name="Milani C."/>
            <person name="Lugli G.A."/>
        </authorList>
    </citation>
    <scope>NUCLEOTIDE SEQUENCE [LARGE SCALE GENOMIC DNA]</scope>
    <source>
        <strain evidence="4 5">LMG 21775</strain>
    </source>
</reference>
<evidence type="ECO:0000256" key="1">
    <source>
        <dbReference type="ARBA" id="ARBA00023125"/>
    </source>
</evidence>
<evidence type="ECO:0000259" key="3">
    <source>
        <dbReference type="PROSITE" id="PS50977"/>
    </source>
</evidence>
<dbReference type="InterPro" id="IPR009057">
    <property type="entry name" value="Homeodomain-like_sf"/>
</dbReference>
<feature type="DNA-binding region" description="H-T-H motif" evidence="2">
    <location>
        <begin position="41"/>
        <end position="60"/>
    </location>
</feature>
<evidence type="ECO:0000256" key="2">
    <source>
        <dbReference type="PROSITE-ProRule" id="PRU00335"/>
    </source>
</evidence>
<dbReference type="RefSeq" id="WP_051921465.1">
    <property type="nucleotide sequence ID" value="NZ_JGZI01000007.1"/>
</dbReference>
<dbReference type="SUPFAM" id="SSF46689">
    <property type="entry name" value="Homeodomain-like"/>
    <property type="match status" value="1"/>
</dbReference>
<dbReference type="eggNOG" id="COG3226">
    <property type="taxonomic scope" value="Bacteria"/>
</dbReference>
<dbReference type="Proteomes" id="UP000029050">
    <property type="component" value="Unassembled WGS sequence"/>
</dbReference>
<dbReference type="GO" id="GO:0000976">
    <property type="term" value="F:transcription cis-regulatory region binding"/>
    <property type="evidence" value="ECO:0007669"/>
    <property type="project" value="TreeGrafter"/>
</dbReference>
<proteinExistence type="predicted"/>
<accession>A0A087CJ20</accession>
<evidence type="ECO:0000313" key="5">
    <source>
        <dbReference type="Proteomes" id="UP000029050"/>
    </source>
</evidence>
<sequence>MGNRTSSAAQGNQGSRQPDRRRRIVVACLSVVAQYGVAATTHRKIAAAAGVPLGLTTYYFARLDDLLYAAFAEFASDGSASFADDLRAAASPEDAVTVLVAFILAGQKRGNAESVITHELYTLAAREERFRGITQQWMHANRAALGRLFDEDTVRMLDPLIEGLTIHGLLGVSEPDADLVERAIRRIVRL</sequence>